<reference evidence="4 5" key="1">
    <citation type="submission" date="2019-10" db="EMBL/GenBank/DDBJ databases">
        <title>Whole genome shotgun sequence of Acrocarpospora pleiomorpha NBRC 16267.</title>
        <authorList>
            <person name="Ichikawa N."/>
            <person name="Kimura A."/>
            <person name="Kitahashi Y."/>
            <person name="Komaki H."/>
            <person name="Oguchi A."/>
        </authorList>
    </citation>
    <scope>NUCLEOTIDE SEQUENCE [LARGE SCALE GENOMIC DNA]</scope>
    <source>
        <strain evidence="4 5">NBRC 16267</strain>
    </source>
</reference>
<protein>
    <recommendedName>
        <fullName evidence="3">Nudix hydrolase domain-containing protein</fullName>
    </recommendedName>
</protein>
<sequence>MTVTREQIRAVLDVYLSHHPDPSADVEPLALALATGPDDLASRSTFPLHVTASSAAINEDGQILMIRHRALNRWLLPGGHVEPGDASLYAASLRELEEETGIPWQRAVSPPSSDVVPLDIDVHTIPANAGKGEPEHLHADFRFAFWVKPTVIELQLAEVVDYAWRPAEDLPTVRLSSAVAAL</sequence>
<dbReference type="RefSeq" id="WP_155345698.1">
    <property type="nucleotide sequence ID" value="NZ_BAAAHM010000002.1"/>
</dbReference>
<evidence type="ECO:0000256" key="2">
    <source>
        <dbReference type="ARBA" id="ARBA00022801"/>
    </source>
</evidence>
<comment type="similarity">
    <text evidence="1">Belongs to the Nudix hydrolase family.</text>
</comment>
<dbReference type="SUPFAM" id="SSF55811">
    <property type="entry name" value="Nudix"/>
    <property type="match status" value="1"/>
</dbReference>
<dbReference type="InterPro" id="IPR015797">
    <property type="entry name" value="NUDIX_hydrolase-like_dom_sf"/>
</dbReference>
<dbReference type="Gene3D" id="3.90.79.10">
    <property type="entry name" value="Nucleoside Triphosphate Pyrophosphohydrolase"/>
    <property type="match status" value="1"/>
</dbReference>
<dbReference type="InterPro" id="IPR020476">
    <property type="entry name" value="Nudix_hydrolase"/>
</dbReference>
<dbReference type="Proteomes" id="UP000377595">
    <property type="component" value="Unassembled WGS sequence"/>
</dbReference>
<comment type="caution">
    <text evidence="4">The sequence shown here is derived from an EMBL/GenBank/DDBJ whole genome shotgun (WGS) entry which is preliminary data.</text>
</comment>
<dbReference type="GO" id="GO:0016787">
    <property type="term" value="F:hydrolase activity"/>
    <property type="evidence" value="ECO:0007669"/>
    <property type="project" value="UniProtKB-KW"/>
</dbReference>
<name>A0A5M3XGL6_9ACTN</name>
<dbReference type="PROSITE" id="PS51462">
    <property type="entry name" value="NUDIX"/>
    <property type="match status" value="1"/>
</dbReference>
<dbReference type="EMBL" id="BLAF01000018">
    <property type="protein sequence ID" value="GES20667.1"/>
    <property type="molecule type" value="Genomic_DNA"/>
</dbReference>
<organism evidence="4 5">
    <name type="scientific">Acrocarpospora pleiomorpha</name>
    <dbReference type="NCBI Taxonomy" id="90975"/>
    <lineage>
        <taxon>Bacteria</taxon>
        <taxon>Bacillati</taxon>
        <taxon>Actinomycetota</taxon>
        <taxon>Actinomycetes</taxon>
        <taxon>Streptosporangiales</taxon>
        <taxon>Streptosporangiaceae</taxon>
        <taxon>Acrocarpospora</taxon>
    </lineage>
</organism>
<evidence type="ECO:0000313" key="4">
    <source>
        <dbReference type="EMBL" id="GES20667.1"/>
    </source>
</evidence>
<keyword evidence="5" id="KW-1185">Reference proteome</keyword>
<dbReference type="PANTHER" id="PTHR43736:SF1">
    <property type="entry name" value="DIHYDRONEOPTERIN TRIPHOSPHATE DIPHOSPHATASE"/>
    <property type="match status" value="1"/>
</dbReference>
<evidence type="ECO:0000256" key="1">
    <source>
        <dbReference type="ARBA" id="ARBA00005582"/>
    </source>
</evidence>
<dbReference type="PANTHER" id="PTHR43736">
    <property type="entry name" value="ADP-RIBOSE PYROPHOSPHATASE"/>
    <property type="match status" value="1"/>
</dbReference>
<feature type="domain" description="Nudix hydrolase" evidence="3">
    <location>
        <begin position="47"/>
        <end position="182"/>
    </location>
</feature>
<dbReference type="AlphaFoldDB" id="A0A5M3XGL6"/>
<dbReference type="OrthoDB" id="129709at2"/>
<evidence type="ECO:0000259" key="3">
    <source>
        <dbReference type="PROSITE" id="PS51462"/>
    </source>
</evidence>
<accession>A0A5M3XGL6</accession>
<dbReference type="InterPro" id="IPR000086">
    <property type="entry name" value="NUDIX_hydrolase_dom"/>
</dbReference>
<gene>
    <name evidence="4" type="ORF">Aple_035630</name>
</gene>
<dbReference type="PRINTS" id="PR00502">
    <property type="entry name" value="NUDIXFAMILY"/>
</dbReference>
<evidence type="ECO:0000313" key="5">
    <source>
        <dbReference type="Proteomes" id="UP000377595"/>
    </source>
</evidence>
<dbReference type="CDD" id="cd03674">
    <property type="entry name" value="NUDIX_Hydrolase"/>
    <property type="match status" value="1"/>
</dbReference>
<proteinExistence type="inferred from homology"/>
<dbReference type="Pfam" id="PF00293">
    <property type="entry name" value="NUDIX"/>
    <property type="match status" value="1"/>
</dbReference>
<keyword evidence="2" id="KW-0378">Hydrolase</keyword>